<dbReference type="EMBL" id="PGOL01001553">
    <property type="protein sequence ID" value="PKI56946.1"/>
    <property type="molecule type" value="Genomic_DNA"/>
</dbReference>
<proteinExistence type="predicted"/>
<evidence type="ECO:0000313" key="3">
    <source>
        <dbReference type="Proteomes" id="UP000233551"/>
    </source>
</evidence>
<feature type="compositionally biased region" description="Basic and acidic residues" evidence="1">
    <location>
        <begin position="257"/>
        <end position="267"/>
    </location>
</feature>
<evidence type="ECO:0000256" key="1">
    <source>
        <dbReference type="SAM" id="MobiDB-lite"/>
    </source>
</evidence>
<feature type="region of interest" description="Disordered" evidence="1">
    <location>
        <begin position="225"/>
        <end position="323"/>
    </location>
</feature>
<gene>
    <name evidence="2" type="ORF">CRG98_022681</name>
</gene>
<feature type="compositionally biased region" description="Basic and acidic residues" evidence="1">
    <location>
        <begin position="310"/>
        <end position="323"/>
    </location>
</feature>
<protein>
    <submittedName>
        <fullName evidence="2">Uncharacterized protein</fullName>
    </submittedName>
</protein>
<dbReference type="Proteomes" id="UP000233551">
    <property type="component" value="Unassembled WGS sequence"/>
</dbReference>
<keyword evidence="3" id="KW-1185">Reference proteome</keyword>
<dbReference type="AlphaFoldDB" id="A0A2I0JN44"/>
<name>A0A2I0JN44_PUNGR</name>
<sequence>MTGGNAIPVALPPAGNVLEYVACSCACVCGAAQSRQGQREKEKVHRFLMRLNPEFTTRNSGGWDSQYKAGSSKESRGSYGKIQHGSYGKKSAGSFNQANAVQVVNQSFPTLPSLKDGFNVYSVWSNLMKRENIRQDRVLKKMIGVDELHGGIYYLRYIARAREVYKVAVVRENDLRHKRLRHPSPRVSIPDLLFKKYVNKDCEEEEENVDQENGEAHTLVHDVNIGDSGESSIIPNDSPIDHGFPGHASPSRTPSRIRGDNLPKESGPRSPTRPIHAHNSLTQISPPLGFTEEPGISPTTSSDSAPKDIPSLRRSDRVRRPPSFLKDHMLNPVHIERLLAIRGGKLLWQKNCRHLNLTVLRL</sequence>
<feature type="region of interest" description="Disordered" evidence="1">
    <location>
        <begin position="62"/>
        <end position="85"/>
    </location>
</feature>
<accession>A0A2I0JN44</accession>
<organism evidence="2 3">
    <name type="scientific">Punica granatum</name>
    <name type="common">Pomegranate</name>
    <dbReference type="NCBI Taxonomy" id="22663"/>
    <lineage>
        <taxon>Eukaryota</taxon>
        <taxon>Viridiplantae</taxon>
        <taxon>Streptophyta</taxon>
        <taxon>Embryophyta</taxon>
        <taxon>Tracheophyta</taxon>
        <taxon>Spermatophyta</taxon>
        <taxon>Magnoliopsida</taxon>
        <taxon>eudicotyledons</taxon>
        <taxon>Gunneridae</taxon>
        <taxon>Pentapetalae</taxon>
        <taxon>rosids</taxon>
        <taxon>malvids</taxon>
        <taxon>Myrtales</taxon>
        <taxon>Lythraceae</taxon>
        <taxon>Punica</taxon>
    </lineage>
</organism>
<reference evidence="2 3" key="1">
    <citation type="submission" date="2017-11" db="EMBL/GenBank/DDBJ databases">
        <title>De-novo sequencing of pomegranate (Punica granatum L.) genome.</title>
        <authorList>
            <person name="Akparov Z."/>
            <person name="Amiraslanov A."/>
            <person name="Hajiyeva S."/>
            <person name="Abbasov M."/>
            <person name="Kaur K."/>
            <person name="Hamwieh A."/>
            <person name="Solovyev V."/>
            <person name="Salamov A."/>
            <person name="Braich B."/>
            <person name="Kosarev P."/>
            <person name="Mahmoud A."/>
            <person name="Hajiyev E."/>
            <person name="Babayeva S."/>
            <person name="Izzatullayeva V."/>
            <person name="Mammadov A."/>
            <person name="Mammadov A."/>
            <person name="Sharifova S."/>
            <person name="Ojaghi J."/>
            <person name="Eynullazada K."/>
            <person name="Bayramov B."/>
            <person name="Abdulazimova A."/>
            <person name="Shahmuradov I."/>
        </authorList>
    </citation>
    <scope>NUCLEOTIDE SEQUENCE [LARGE SCALE GENOMIC DNA]</scope>
    <source>
        <strain evidence="3">cv. AG2017</strain>
        <tissue evidence="2">Leaf</tissue>
    </source>
</reference>
<comment type="caution">
    <text evidence="2">The sequence shown here is derived from an EMBL/GenBank/DDBJ whole genome shotgun (WGS) entry which is preliminary data.</text>
</comment>
<evidence type="ECO:0000313" key="2">
    <source>
        <dbReference type="EMBL" id="PKI56946.1"/>
    </source>
</evidence>